<accession>A0A1M5G290</accession>
<dbReference type="EMBL" id="FQUP01000003">
    <property type="protein sequence ID" value="SHF97561.1"/>
    <property type="molecule type" value="Genomic_DNA"/>
</dbReference>
<protein>
    <submittedName>
        <fullName evidence="7">2,4-dienoyl-CoA reductase</fullName>
    </submittedName>
</protein>
<evidence type="ECO:0000256" key="1">
    <source>
        <dbReference type="ARBA" id="ARBA00001917"/>
    </source>
</evidence>
<keyword evidence="3" id="KW-0288">FMN</keyword>
<proteinExistence type="predicted"/>
<dbReference type="STRING" id="1122133.SAMN02745157_3248"/>
<dbReference type="CDD" id="cd02932">
    <property type="entry name" value="OYE_YqiM_FMN"/>
    <property type="match status" value="1"/>
</dbReference>
<reference evidence="7 8" key="1">
    <citation type="submission" date="2016-11" db="EMBL/GenBank/DDBJ databases">
        <authorList>
            <person name="Jaros S."/>
            <person name="Januszkiewicz K."/>
            <person name="Wedrychowicz H."/>
        </authorList>
    </citation>
    <scope>NUCLEOTIDE SEQUENCE [LARGE SCALE GENOMIC DNA]</scope>
    <source>
        <strain evidence="7 8">DSM 19436</strain>
    </source>
</reference>
<dbReference type="InterPro" id="IPR013785">
    <property type="entry name" value="Aldolase_TIM"/>
</dbReference>
<evidence type="ECO:0000313" key="7">
    <source>
        <dbReference type="EMBL" id="SHF97561.1"/>
    </source>
</evidence>
<evidence type="ECO:0000256" key="4">
    <source>
        <dbReference type="ARBA" id="ARBA00022857"/>
    </source>
</evidence>
<dbReference type="PANTHER" id="PTHR43303:SF4">
    <property type="entry name" value="NADPH DEHYDROGENASE C23G7.10C-RELATED"/>
    <property type="match status" value="1"/>
</dbReference>
<dbReference type="OrthoDB" id="9804454at2"/>
<dbReference type="InterPro" id="IPR001155">
    <property type="entry name" value="OxRdtase_FMN_N"/>
</dbReference>
<keyword evidence="4" id="KW-0521">NADP</keyword>
<dbReference type="SUPFAM" id="SSF51395">
    <property type="entry name" value="FMN-linked oxidoreductases"/>
    <property type="match status" value="1"/>
</dbReference>
<evidence type="ECO:0000313" key="8">
    <source>
        <dbReference type="Proteomes" id="UP000184485"/>
    </source>
</evidence>
<evidence type="ECO:0000256" key="2">
    <source>
        <dbReference type="ARBA" id="ARBA00022630"/>
    </source>
</evidence>
<keyword evidence="2" id="KW-0285">Flavoprotein</keyword>
<evidence type="ECO:0000256" key="5">
    <source>
        <dbReference type="ARBA" id="ARBA00023002"/>
    </source>
</evidence>
<dbReference type="PANTHER" id="PTHR43303">
    <property type="entry name" value="NADPH DEHYDROGENASE C23G7.10C-RELATED"/>
    <property type="match status" value="1"/>
</dbReference>
<dbReference type="Proteomes" id="UP000184485">
    <property type="component" value="Unassembled WGS sequence"/>
</dbReference>
<feature type="domain" description="NADH:flavin oxidoreductase/NADH oxidase N-terminal" evidence="6">
    <location>
        <begin position="3"/>
        <end position="341"/>
    </location>
</feature>
<dbReference type="RefSeq" id="WP_073054696.1">
    <property type="nucleotide sequence ID" value="NZ_FQUP01000003.1"/>
</dbReference>
<keyword evidence="5" id="KW-0560">Oxidoreductase</keyword>
<gene>
    <name evidence="7" type="ORF">SAMN02745157_3248</name>
</gene>
<dbReference type="Pfam" id="PF00724">
    <property type="entry name" value="Oxidored_FMN"/>
    <property type="match status" value="1"/>
</dbReference>
<dbReference type="GO" id="GO:0003959">
    <property type="term" value="F:NADPH dehydrogenase activity"/>
    <property type="evidence" value="ECO:0007669"/>
    <property type="project" value="InterPro"/>
</dbReference>
<name>A0A1M5G290_9HYPH</name>
<keyword evidence="8" id="KW-1185">Reference proteome</keyword>
<dbReference type="InterPro" id="IPR044152">
    <property type="entry name" value="YqjM-like"/>
</dbReference>
<dbReference type="Gene3D" id="3.20.20.70">
    <property type="entry name" value="Aldolase class I"/>
    <property type="match status" value="1"/>
</dbReference>
<dbReference type="GO" id="GO:0050661">
    <property type="term" value="F:NADP binding"/>
    <property type="evidence" value="ECO:0007669"/>
    <property type="project" value="InterPro"/>
</dbReference>
<dbReference type="GO" id="GO:0010181">
    <property type="term" value="F:FMN binding"/>
    <property type="evidence" value="ECO:0007669"/>
    <property type="project" value="InterPro"/>
</dbReference>
<evidence type="ECO:0000256" key="3">
    <source>
        <dbReference type="ARBA" id="ARBA00022643"/>
    </source>
</evidence>
<organism evidence="7 8">
    <name type="scientific">Kaistia soli DSM 19436</name>
    <dbReference type="NCBI Taxonomy" id="1122133"/>
    <lineage>
        <taxon>Bacteria</taxon>
        <taxon>Pseudomonadati</taxon>
        <taxon>Pseudomonadota</taxon>
        <taxon>Alphaproteobacteria</taxon>
        <taxon>Hyphomicrobiales</taxon>
        <taxon>Kaistiaceae</taxon>
        <taxon>Kaistia</taxon>
    </lineage>
</organism>
<dbReference type="AlphaFoldDB" id="A0A1M5G290"/>
<evidence type="ECO:0000259" key="6">
    <source>
        <dbReference type="Pfam" id="PF00724"/>
    </source>
</evidence>
<sequence>MASLFTPLTIRGVTFKNRIVVSPMCQYAASQGFATDWHFDHHARFALGGVGGALVEATGITPDGRITPECLGVWDDAHVEGLARIAATYHRQGAVIGIQLSHAGRKGSSTAPWDGGWALPSSDPRAWETVAPSPIAYHEDWPVPHALDESEIVDVVAAFVAAAGRAVAAGFDFVEIHGAHGYLLHSFVSPISNRRTDRYGGTPENRMRLSLEVATAIRAAIPDNMPLFYRASCIDRIPEEGLTLDDAVALAKALKAAGVDVVDCSAGGILVRTNPGHIKEGPGFQIGFAARIRAEADIATMAVGAITEPEQAEDVIASGKADLVAIGRELLADSNFAHRAAGALGIDKPDFVLPERYAFYLQFRRPAP</sequence>
<comment type="cofactor">
    <cofactor evidence="1">
        <name>FMN</name>
        <dbReference type="ChEBI" id="CHEBI:58210"/>
    </cofactor>
</comment>